<keyword evidence="5 6" id="KW-0472">Membrane</keyword>
<feature type="transmembrane region" description="Helical" evidence="6">
    <location>
        <begin position="398"/>
        <end position="416"/>
    </location>
</feature>
<proteinExistence type="predicted"/>
<protein>
    <submittedName>
        <fullName evidence="7">Polysaccharide biosynthesis protein</fullName>
    </submittedName>
</protein>
<feature type="transmembrane region" description="Helical" evidence="6">
    <location>
        <begin position="131"/>
        <end position="158"/>
    </location>
</feature>
<evidence type="ECO:0000256" key="2">
    <source>
        <dbReference type="ARBA" id="ARBA00022475"/>
    </source>
</evidence>
<keyword evidence="8" id="KW-1185">Reference proteome</keyword>
<evidence type="ECO:0000256" key="4">
    <source>
        <dbReference type="ARBA" id="ARBA00022989"/>
    </source>
</evidence>
<comment type="caution">
    <text evidence="7">The sequence shown here is derived from an EMBL/GenBank/DDBJ whole genome shotgun (WGS) entry which is preliminary data.</text>
</comment>
<gene>
    <name evidence="7" type="ORF">QWZ15_13630</name>
</gene>
<reference evidence="8" key="1">
    <citation type="journal article" date="2019" name="Int. J. Syst. Evol. Microbiol.">
        <title>The Global Catalogue of Microorganisms (GCM) 10K type strain sequencing project: providing services to taxonomists for standard genome sequencing and annotation.</title>
        <authorList>
            <consortium name="The Broad Institute Genomics Platform"/>
            <consortium name="The Broad Institute Genome Sequencing Center for Infectious Disease"/>
            <person name="Wu L."/>
            <person name="Ma J."/>
        </authorList>
    </citation>
    <scope>NUCLEOTIDE SEQUENCE [LARGE SCALE GENOMIC DNA]</scope>
    <source>
        <strain evidence="8">CECT 7706</strain>
    </source>
</reference>
<accession>A0ABT8CAT4</accession>
<evidence type="ECO:0000256" key="5">
    <source>
        <dbReference type="ARBA" id="ARBA00023136"/>
    </source>
</evidence>
<dbReference type="EMBL" id="JAUFQS010000013">
    <property type="protein sequence ID" value="MDN3688875.1"/>
    <property type="molecule type" value="Genomic_DNA"/>
</dbReference>
<evidence type="ECO:0000313" key="8">
    <source>
        <dbReference type="Proteomes" id="UP001236663"/>
    </source>
</evidence>
<name>A0ABT8CAT4_9BACT</name>
<feature type="transmembrane region" description="Helical" evidence="6">
    <location>
        <begin position="242"/>
        <end position="259"/>
    </location>
</feature>
<evidence type="ECO:0000313" key="7">
    <source>
        <dbReference type="EMBL" id="MDN3688875.1"/>
    </source>
</evidence>
<feature type="transmembrane region" description="Helical" evidence="6">
    <location>
        <begin position="347"/>
        <end position="367"/>
    </location>
</feature>
<feature type="transmembrane region" description="Helical" evidence="6">
    <location>
        <begin position="310"/>
        <end position="335"/>
    </location>
</feature>
<dbReference type="PANTHER" id="PTHR30250">
    <property type="entry name" value="PST FAMILY PREDICTED COLANIC ACID TRANSPORTER"/>
    <property type="match status" value="1"/>
</dbReference>
<sequence length="436" mass="48015">MNELYNYLTTGRKFAKVREWGKIISITGSAQVVIQAIGFISGILVIRVLPVHEYAIYTLANTILGTMTLLADGGGISTGVMSQGGPVWNDNKKLGQILSTGLVLRKKFAGVTLILAIPALVYLLRNHQVTWGMTIAVSISVIPMFYLSLSSSIYDIIAKLRQEIIPLQKIQVLTNFGRLFLTFSLLLFPLAFIAISISGLSQAWNSRKLKNLAKPYAQLTDKVDLEVKKNILAIVKRTLPGALFYSLSGQITLWLISFFGSTEGVAQIGALGRIGMVLSIFTSMFGTLIVPRFARLSNDYQILLKRYVQFIIILFCVCLSLVTLVSLFSDYFLLVLGNKYFGLNNELCLYILGSSIGLVSGGAYQLIASRGWILNPIISISLNILFILLGVSIFDISSLIGVIIFGVFLSCLQLIMNGSYGILKIFNLKCRSNQFN</sequence>
<dbReference type="RefSeq" id="WP_163385569.1">
    <property type="nucleotide sequence ID" value="NZ_JAUFQS010000013.1"/>
</dbReference>
<evidence type="ECO:0000256" key="3">
    <source>
        <dbReference type="ARBA" id="ARBA00022692"/>
    </source>
</evidence>
<feature type="transmembrane region" description="Helical" evidence="6">
    <location>
        <begin position="373"/>
        <end position="391"/>
    </location>
</feature>
<feature type="transmembrane region" description="Helical" evidence="6">
    <location>
        <begin position="108"/>
        <end position="125"/>
    </location>
</feature>
<evidence type="ECO:0000256" key="6">
    <source>
        <dbReference type="SAM" id="Phobius"/>
    </source>
</evidence>
<keyword evidence="3 6" id="KW-0812">Transmembrane</keyword>
<feature type="transmembrane region" description="Helical" evidence="6">
    <location>
        <begin position="271"/>
        <end position="290"/>
    </location>
</feature>
<dbReference type="Proteomes" id="UP001236663">
    <property type="component" value="Unassembled WGS sequence"/>
</dbReference>
<feature type="transmembrane region" description="Helical" evidence="6">
    <location>
        <begin position="54"/>
        <end position="71"/>
    </location>
</feature>
<evidence type="ECO:0000256" key="1">
    <source>
        <dbReference type="ARBA" id="ARBA00004651"/>
    </source>
</evidence>
<dbReference type="InterPro" id="IPR050833">
    <property type="entry name" value="Poly_Biosynth_Transport"/>
</dbReference>
<keyword evidence="4 6" id="KW-1133">Transmembrane helix</keyword>
<organism evidence="7 8">
    <name type="scientific">Cyclobacterium jeungdonense</name>
    <dbReference type="NCBI Taxonomy" id="708087"/>
    <lineage>
        <taxon>Bacteria</taxon>
        <taxon>Pseudomonadati</taxon>
        <taxon>Bacteroidota</taxon>
        <taxon>Cytophagia</taxon>
        <taxon>Cytophagales</taxon>
        <taxon>Cyclobacteriaceae</taxon>
        <taxon>Cyclobacterium</taxon>
    </lineage>
</organism>
<dbReference type="PANTHER" id="PTHR30250:SF11">
    <property type="entry name" value="O-ANTIGEN TRANSPORTER-RELATED"/>
    <property type="match status" value="1"/>
</dbReference>
<keyword evidence="2" id="KW-1003">Cell membrane</keyword>
<comment type="subcellular location">
    <subcellularLocation>
        <location evidence="1">Cell membrane</location>
        <topology evidence="1">Multi-pass membrane protein</topology>
    </subcellularLocation>
</comment>
<feature type="transmembrane region" description="Helical" evidence="6">
    <location>
        <begin position="179"/>
        <end position="200"/>
    </location>
</feature>
<feature type="transmembrane region" description="Helical" evidence="6">
    <location>
        <begin position="23"/>
        <end position="48"/>
    </location>
</feature>